<sequence>MAIYNKLVRDRIPEIIESNGGKATVRELDSAAFLQELKAKAEEEWKEYLESASDNQAMEELCDLLEVLHALTHAHGSGFEELEAIRKKKVQERGGFEKRLFLVEAE</sequence>
<organism evidence="1 2">
    <name type="scientific">Heyndrickxia acidicola</name>
    <dbReference type="NCBI Taxonomy" id="209389"/>
    <lineage>
        <taxon>Bacteria</taxon>
        <taxon>Bacillati</taxon>
        <taxon>Bacillota</taxon>
        <taxon>Bacilli</taxon>
        <taxon>Bacillales</taxon>
        <taxon>Bacillaceae</taxon>
        <taxon>Heyndrickxia</taxon>
    </lineage>
</organism>
<evidence type="ECO:0000313" key="1">
    <source>
        <dbReference type="EMBL" id="MED1204666.1"/>
    </source>
</evidence>
<accession>A0ABU6ML22</accession>
<name>A0ABU6ML22_9BACI</name>
<proteinExistence type="predicted"/>
<protein>
    <submittedName>
        <fullName evidence="1">Nucleoside triphosphate pyrophosphohydrolase</fullName>
    </submittedName>
</protein>
<reference evidence="1 2" key="1">
    <citation type="submission" date="2023-03" db="EMBL/GenBank/DDBJ databases">
        <title>Bacillus Genome Sequencing.</title>
        <authorList>
            <person name="Dunlap C."/>
        </authorList>
    </citation>
    <scope>NUCLEOTIDE SEQUENCE [LARGE SCALE GENOMIC DNA]</scope>
    <source>
        <strain evidence="1 2">B-23453</strain>
    </source>
</reference>
<dbReference type="Proteomes" id="UP001341444">
    <property type="component" value="Unassembled WGS sequence"/>
</dbReference>
<comment type="caution">
    <text evidence="1">The sequence shown here is derived from an EMBL/GenBank/DDBJ whole genome shotgun (WGS) entry which is preliminary data.</text>
</comment>
<dbReference type="InterPro" id="IPR038735">
    <property type="entry name" value="MSMEG_1276-like_NTP-PPase_dom"/>
</dbReference>
<dbReference type="CDD" id="cd11532">
    <property type="entry name" value="NTP-PPase_COG4997"/>
    <property type="match status" value="1"/>
</dbReference>
<evidence type="ECO:0000313" key="2">
    <source>
        <dbReference type="Proteomes" id="UP001341444"/>
    </source>
</evidence>
<keyword evidence="2" id="KW-1185">Reference proteome</keyword>
<gene>
    <name evidence="1" type="ORF">P4T90_16590</name>
</gene>
<dbReference type="RefSeq" id="WP_066268280.1">
    <property type="nucleotide sequence ID" value="NZ_JARMAB010000025.1"/>
</dbReference>
<dbReference type="EMBL" id="JARMAB010000025">
    <property type="protein sequence ID" value="MED1204666.1"/>
    <property type="molecule type" value="Genomic_DNA"/>
</dbReference>